<reference evidence="1" key="1">
    <citation type="submission" date="2020-08" db="EMBL/GenBank/DDBJ databases">
        <title>Multicomponent nature underlies the extraordinary mechanical properties of spider dragline silk.</title>
        <authorList>
            <person name="Kono N."/>
            <person name="Nakamura H."/>
            <person name="Mori M."/>
            <person name="Yoshida Y."/>
            <person name="Ohtoshi R."/>
            <person name="Malay A.D."/>
            <person name="Moran D.A.P."/>
            <person name="Tomita M."/>
            <person name="Numata K."/>
            <person name="Arakawa K."/>
        </authorList>
    </citation>
    <scope>NUCLEOTIDE SEQUENCE</scope>
</reference>
<keyword evidence="2" id="KW-1185">Reference proteome</keyword>
<comment type="caution">
    <text evidence="1">The sequence shown here is derived from an EMBL/GenBank/DDBJ whole genome shotgun (WGS) entry which is preliminary data.</text>
</comment>
<name>A0A8X6UQ88_NEPPI</name>
<protein>
    <submittedName>
        <fullName evidence="1">Uncharacterized protein</fullName>
    </submittedName>
</protein>
<evidence type="ECO:0000313" key="1">
    <source>
        <dbReference type="EMBL" id="GFU32293.1"/>
    </source>
</evidence>
<proteinExistence type="predicted"/>
<accession>A0A8X6UQ88</accession>
<dbReference type="AlphaFoldDB" id="A0A8X6UQ88"/>
<feature type="non-terminal residue" evidence="1">
    <location>
        <position position="1"/>
    </location>
</feature>
<dbReference type="Proteomes" id="UP000887013">
    <property type="component" value="Unassembled WGS sequence"/>
</dbReference>
<evidence type="ECO:0000313" key="2">
    <source>
        <dbReference type="Proteomes" id="UP000887013"/>
    </source>
</evidence>
<organism evidence="1 2">
    <name type="scientific">Nephila pilipes</name>
    <name type="common">Giant wood spider</name>
    <name type="synonym">Nephila maculata</name>
    <dbReference type="NCBI Taxonomy" id="299642"/>
    <lineage>
        <taxon>Eukaryota</taxon>
        <taxon>Metazoa</taxon>
        <taxon>Ecdysozoa</taxon>
        <taxon>Arthropoda</taxon>
        <taxon>Chelicerata</taxon>
        <taxon>Arachnida</taxon>
        <taxon>Araneae</taxon>
        <taxon>Araneomorphae</taxon>
        <taxon>Entelegynae</taxon>
        <taxon>Araneoidea</taxon>
        <taxon>Nephilidae</taxon>
        <taxon>Nephila</taxon>
    </lineage>
</organism>
<gene>
    <name evidence="1" type="ORF">NPIL_318851</name>
</gene>
<sequence>DNVQLATPLAAYTTDGVMSSDPISRRLKFHHNAGMVIHRVEIRV</sequence>
<dbReference type="EMBL" id="BMAW01033870">
    <property type="protein sequence ID" value="GFU32293.1"/>
    <property type="molecule type" value="Genomic_DNA"/>
</dbReference>